<accession>A0A7R9LCS6</accession>
<name>A0A7R9LCS6_9ACAR</name>
<evidence type="ECO:0000313" key="12">
    <source>
        <dbReference type="EMBL" id="CAD7637920.1"/>
    </source>
</evidence>
<organism evidence="12">
    <name type="scientific">Oppiella nova</name>
    <dbReference type="NCBI Taxonomy" id="334625"/>
    <lineage>
        <taxon>Eukaryota</taxon>
        <taxon>Metazoa</taxon>
        <taxon>Ecdysozoa</taxon>
        <taxon>Arthropoda</taxon>
        <taxon>Chelicerata</taxon>
        <taxon>Arachnida</taxon>
        <taxon>Acari</taxon>
        <taxon>Acariformes</taxon>
        <taxon>Sarcoptiformes</taxon>
        <taxon>Oribatida</taxon>
        <taxon>Brachypylina</taxon>
        <taxon>Oppioidea</taxon>
        <taxon>Oppiidae</taxon>
        <taxon>Oppiella</taxon>
    </lineage>
</organism>
<evidence type="ECO:0000256" key="11">
    <source>
        <dbReference type="SAM" id="Phobius"/>
    </source>
</evidence>
<evidence type="ECO:0000313" key="13">
    <source>
        <dbReference type="Proteomes" id="UP000728032"/>
    </source>
</evidence>
<dbReference type="EMBL" id="CAJPVJ010000151">
    <property type="protein sequence ID" value="CAG2161496.1"/>
    <property type="molecule type" value="Genomic_DNA"/>
</dbReference>
<evidence type="ECO:0000256" key="6">
    <source>
        <dbReference type="ARBA" id="ARBA00022989"/>
    </source>
</evidence>
<evidence type="ECO:0000256" key="8">
    <source>
        <dbReference type="ARBA" id="ARBA00034739"/>
    </source>
</evidence>
<reference evidence="12" key="1">
    <citation type="submission" date="2020-11" db="EMBL/GenBank/DDBJ databases">
        <authorList>
            <person name="Tran Van P."/>
        </authorList>
    </citation>
    <scope>NUCLEOTIDE SEQUENCE</scope>
</reference>
<evidence type="ECO:0000256" key="4">
    <source>
        <dbReference type="ARBA" id="ARBA00022692"/>
    </source>
</evidence>
<evidence type="ECO:0000256" key="2">
    <source>
        <dbReference type="ARBA" id="ARBA00004651"/>
    </source>
</evidence>
<dbReference type="AlphaFoldDB" id="A0A7R9LCS6"/>
<dbReference type="PANTHER" id="PTHR12869:SF0">
    <property type="entry name" value="BOS COMPLEX SUBUNIT TMEM147"/>
    <property type="match status" value="1"/>
</dbReference>
<dbReference type="OrthoDB" id="9993532at2759"/>
<keyword evidence="13" id="KW-1185">Reference proteome</keyword>
<keyword evidence="3" id="KW-1003">Cell membrane</keyword>
<dbReference type="EMBL" id="OC914976">
    <property type="protein sequence ID" value="CAD7637920.1"/>
    <property type="molecule type" value="Genomic_DNA"/>
</dbReference>
<evidence type="ECO:0000256" key="10">
    <source>
        <dbReference type="ARBA" id="ARBA00034899"/>
    </source>
</evidence>
<keyword evidence="7 11" id="KW-0472">Membrane</keyword>
<dbReference type="PANTHER" id="PTHR12869">
    <property type="entry name" value="SMALL SEVEN TRANSMEMBRANE DOMAIN-CONTAINING PROTEIN"/>
    <property type="match status" value="1"/>
</dbReference>
<evidence type="ECO:0000256" key="7">
    <source>
        <dbReference type="ARBA" id="ARBA00023136"/>
    </source>
</evidence>
<evidence type="ECO:0000256" key="9">
    <source>
        <dbReference type="ARBA" id="ARBA00034846"/>
    </source>
</evidence>
<comment type="subcellular location">
    <subcellularLocation>
        <location evidence="2">Cell membrane</location>
        <topology evidence="2">Multi-pass membrane protein</topology>
    </subcellularLocation>
    <subcellularLocation>
        <location evidence="1">Endoplasmic reticulum membrane</location>
        <topology evidence="1">Multi-pass membrane protein</topology>
    </subcellularLocation>
</comment>
<keyword evidence="4 11" id="KW-0812">Transmembrane</keyword>
<feature type="transmembrane region" description="Helical" evidence="11">
    <location>
        <begin position="97"/>
        <end position="118"/>
    </location>
</feature>
<sequence length="135" mass="15507">MYWFLVNQNKASIASVKILSIALGWSLGESIFTRLVDFYLNARSLQFDWTHLLSATEANIHLLQNISVCALLWQWNRSANKLSIVLIMVYFFRGQPWMLSNGILVGLAVIVENLIVFMDVFESNEHEMWSPIGLN</sequence>
<comment type="similarity">
    <text evidence="8">Belongs to the TMEM147 family.</text>
</comment>
<dbReference type="InterPro" id="IPR019164">
    <property type="entry name" value="TMEM147"/>
</dbReference>
<dbReference type="Pfam" id="PF09767">
    <property type="entry name" value="DUF2053"/>
    <property type="match status" value="1"/>
</dbReference>
<evidence type="ECO:0000256" key="5">
    <source>
        <dbReference type="ARBA" id="ARBA00022824"/>
    </source>
</evidence>
<proteinExistence type="inferred from homology"/>
<dbReference type="GO" id="GO:0005789">
    <property type="term" value="C:endoplasmic reticulum membrane"/>
    <property type="evidence" value="ECO:0007669"/>
    <property type="project" value="UniProtKB-SubCell"/>
</dbReference>
<evidence type="ECO:0000256" key="1">
    <source>
        <dbReference type="ARBA" id="ARBA00004477"/>
    </source>
</evidence>
<evidence type="ECO:0000256" key="3">
    <source>
        <dbReference type="ARBA" id="ARBA00022475"/>
    </source>
</evidence>
<protein>
    <recommendedName>
        <fullName evidence="9">BOS complex subunit TMEM147</fullName>
    </recommendedName>
    <alternativeName>
        <fullName evidence="10">Transmembrane protein 147</fullName>
    </alternativeName>
</protein>
<keyword evidence="5" id="KW-0256">Endoplasmic reticulum</keyword>
<gene>
    <name evidence="12" type="ORF">ONB1V03_LOCUS1102</name>
</gene>
<dbReference type="Proteomes" id="UP000728032">
    <property type="component" value="Unassembled WGS sequence"/>
</dbReference>
<dbReference type="GO" id="GO:0005886">
    <property type="term" value="C:plasma membrane"/>
    <property type="evidence" value="ECO:0007669"/>
    <property type="project" value="UniProtKB-SubCell"/>
</dbReference>
<keyword evidence="6 11" id="KW-1133">Transmembrane helix</keyword>